<sequence length="169" mass="19579">MSEISMYKIVDSGKLFSFTPNRQSVKLSVWTLVVVLSLVLLSIIFFHDINRGMAILLVVLGPYLILHSLYDIFIRAEICYMFDQEDRIVYRKKPLFPTKKIMAFEEMVIFTSTTGSYWHYAIGAKNNHLVKSYRISEDFREGRKKSANESAYESAILAKLHEMRQLPVG</sequence>
<dbReference type="EMBL" id="JAUTBA010000001">
    <property type="protein sequence ID" value="MDQ1150807.1"/>
    <property type="molecule type" value="Genomic_DNA"/>
</dbReference>
<reference evidence="2 3" key="1">
    <citation type="submission" date="2023-07" db="EMBL/GenBank/DDBJ databases">
        <title>Functional and genomic diversity of the sorghum phyllosphere microbiome.</title>
        <authorList>
            <person name="Shade A."/>
        </authorList>
    </citation>
    <scope>NUCLEOTIDE SEQUENCE [LARGE SCALE GENOMIC DNA]</scope>
    <source>
        <strain evidence="2 3">SORGH_AS_0892</strain>
    </source>
</reference>
<name>A0ABU0U777_9SPHI</name>
<protein>
    <recommendedName>
        <fullName evidence="4">YcxB-like protein domain-containing protein</fullName>
    </recommendedName>
</protein>
<dbReference type="Proteomes" id="UP001244640">
    <property type="component" value="Unassembled WGS sequence"/>
</dbReference>
<evidence type="ECO:0000313" key="2">
    <source>
        <dbReference type="EMBL" id="MDQ1150807.1"/>
    </source>
</evidence>
<keyword evidence="3" id="KW-1185">Reference proteome</keyword>
<accession>A0ABU0U777</accession>
<proteinExistence type="predicted"/>
<gene>
    <name evidence="2" type="ORF">QE382_002791</name>
</gene>
<feature type="transmembrane region" description="Helical" evidence="1">
    <location>
        <begin position="53"/>
        <end position="73"/>
    </location>
</feature>
<comment type="caution">
    <text evidence="2">The sequence shown here is derived from an EMBL/GenBank/DDBJ whole genome shotgun (WGS) entry which is preliminary data.</text>
</comment>
<organism evidence="2 3">
    <name type="scientific">Sphingobacterium zeae</name>
    <dbReference type="NCBI Taxonomy" id="1776859"/>
    <lineage>
        <taxon>Bacteria</taxon>
        <taxon>Pseudomonadati</taxon>
        <taxon>Bacteroidota</taxon>
        <taxon>Sphingobacteriia</taxon>
        <taxon>Sphingobacteriales</taxon>
        <taxon>Sphingobacteriaceae</taxon>
        <taxon>Sphingobacterium</taxon>
    </lineage>
</organism>
<keyword evidence="1" id="KW-1133">Transmembrane helix</keyword>
<evidence type="ECO:0000313" key="3">
    <source>
        <dbReference type="Proteomes" id="UP001244640"/>
    </source>
</evidence>
<evidence type="ECO:0000256" key="1">
    <source>
        <dbReference type="SAM" id="Phobius"/>
    </source>
</evidence>
<dbReference type="RefSeq" id="WP_293883427.1">
    <property type="nucleotide sequence ID" value="NZ_JAUTBA010000001.1"/>
</dbReference>
<keyword evidence="1" id="KW-0812">Transmembrane</keyword>
<evidence type="ECO:0008006" key="4">
    <source>
        <dbReference type="Google" id="ProtNLM"/>
    </source>
</evidence>
<keyword evidence="1" id="KW-0472">Membrane</keyword>
<feature type="transmembrane region" description="Helical" evidence="1">
    <location>
        <begin position="27"/>
        <end position="47"/>
    </location>
</feature>